<feature type="compositionally biased region" description="Basic and acidic residues" evidence="1">
    <location>
        <begin position="75"/>
        <end position="92"/>
    </location>
</feature>
<dbReference type="RefSeq" id="XP_013323115.1">
    <property type="nucleotide sequence ID" value="XM_013467661.1"/>
</dbReference>
<reference evidence="2 3" key="1">
    <citation type="submission" date="2015-04" db="EMBL/GenBank/DDBJ databases">
        <authorList>
            <person name="Heijne W.H."/>
            <person name="Fedorova N.D."/>
            <person name="Nierman W.C."/>
            <person name="Vollebregt A.W."/>
            <person name="Zhao Z."/>
            <person name="Wu L."/>
            <person name="Kumar M."/>
            <person name="Stam H."/>
            <person name="van den Berg M.A."/>
            <person name="Pel H.J."/>
        </authorList>
    </citation>
    <scope>NUCLEOTIDE SEQUENCE [LARGE SCALE GENOMIC DNA]</scope>
    <source>
        <strain evidence="2 3">CBS 393.64</strain>
    </source>
</reference>
<proteinExistence type="predicted"/>
<dbReference type="EMBL" id="LASV01000759">
    <property type="protein sequence ID" value="KKA16503.1"/>
    <property type="molecule type" value="Genomic_DNA"/>
</dbReference>
<dbReference type="STRING" id="1408163.A0A0F4YFV2"/>
<evidence type="ECO:0000313" key="3">
    <source>
        <dbReference type="Proteomes" id="UP000053958"/>
    </source>
</evidence>
<feature type="region of interest" description="Disordered" evidence="1">
    <location>
        <begin position="69"/>
        <end position="123"/>
    </location>
</feature>
<dbReference type="Proteomes" id="UP000053958">
    <property type="component" value="Unassembled WGS sequence"/>
</dbReference>
<name>A0A0F4YFV2_RASE3</name>
<evidence type="ECO:0000256" key="1">
    <source>
        <dbReference type="SAM" id="MobiDB-lite"/>
    </source>
</evidence>
<protein>
    <submittedName>
        <fullName evidence="2">Uncharacterized protein</fullName>
    </submittedName>
</protein>
<dbReference type="AlphaFoldDB" id="A0A0F4YFV2"/>
<evidence type="ECO:0000313" key="2">
    <source>
        <dbReference type="EMBL" id="KKA16503.1"/>
    </source>
</evidence>
<keyword evidence="3" id="KW-1185">Reference proteome</keyword>
<accession>A0A0F4YFV2</accession>
<organism evidence="2 3">
    <name type="scientific">Rasamsonia emersonii (strain ATCC 16479 / CBS 393.64 / IMI 116815)</name>
    <dbReference type="NCBI Taxonomy" id="1408163"/>
    <lineage>
        <taxon>Eukaryota</taxon>
        <taxon>Fungi</taxon>
        <taxon>Dikarya</taxon>
        <taxon>Ascomycota</taxon>
        <taxon>Pezizomycotina</taxon>
        <taxon>Eurotiomycetes</taxon>
        <taxon>Eurotiomycetidae</taxon>
        <taxon>Eurotiales</taxon>
        <taxon>Trichocomaceae</taxon>
        <taxon>Rasamsonia</taxon>
    </lineage>
</organism>
<sequence>RVIQLREAPRPRETTMEPPDLHGGGVIHASPPANGHAASQLTEILEVPDTPTPSRWNIPGPLGLVMNETEQENDQGNHEEVQDPPRFLRDGKAPCQASKGRGITKQQRRVIQRPLGNKEALRT</sequence>
<dbReference type="GeneID" id="25321824"/>
<feature type="non-terminal residue" evidence="2">
    <location>
        <position position="1"/>
    </location>
</feature>
<feature type="non-terminal residue" evidence="2">
    <location>
        <position position="123"/>
    </location>
</feature>
<comment type="caution">
    <text evidence="2">The sequence shown here is derived from an EMBL/GenBank/DDBJ whole genome shotgun (WGS) entry which is preliminary data.</text>
</comment>
<gene>
    <name evidence="2" type="ORF">T310_9908</name>
</gene>
<feature type="region of interest" description="Disordered" evidence="1">
    <location>
        <begin position="1"/>
        <end position="35"/>
    </location>
</feature>